<dbReference type="CDD" id="cd04761">
    <property type="entry name" value="HTH_MerR-SF"/>
    <property type="match status" value="1"/>
</dbReference>
<evidence type="ECO:0000259" key="6">
    <source>
        <dbReference type="PROSITE" id="PS50937"/>
    </source>
</evidence>
<dbReference type="PROSITE" id="PS50005">
    <property type="entry name" value="TPR"/>
    <property type="match status" value="1"/>
</dbReference>
<evidence type="ECO:0000256" key="2">
    <source>
        <dbReference type="ARBA" id="ARBA00022803"/>
    </source>
</evidence>
<sequence>MSIETTTETPTEDTERLDVPNAPSCDEEFLSGERVTFTGVLASMTHSDASDLVEQHGGIATRHLSRQTTILVVGEEGWPLEDDGSPAVKFQMTQQWNQSGASIRVLRESEWLAALGLTERSHDVHRVYTPAQLSEMLGLSVALIRRWERIGLVQPVRRVHRLPYFDFHELTRLRRLNELLNSGVGRDELESSLRSLASCFPDVGRILDQVDLLAENSRLVYRDRGGLVESVSRQRLLDFDPSGSSDDSEQEGADEASAETIMFVPPDSAGGTNDPISSQQANRTAQDWFENGTALLEQDDVGGAIESLRLALMADRSRPEFHFSLADALYRHGLAEAALERYYATVEIDSEYIEAWTQIGCLHVETEHFEAALSAFRIAISIHPDYPDAQLHLAETLLAAGDIAKARRHWEQYLTLDTRGPWADLARQRLAETDSDPDEVDPHEDVSDEALPPR</sequence>
<dbReference type="Pfam" id="PF13411">
    <property type="entry name" value="MerR_1"/>
    <property type="match status" value="1"/>
</dbReference>
<dbReference type="PROSITE" id="PS00552">
    <property type="entry name" value="HTH_MERR_1"/>
    <property type="match status" value="1"/>
</dbReference>
<dbReference type="PANTHER" id="PTHR44943">
    <property type="entry name" value="CELLULOSE SYNTHASE OPERON PROTEIN C"/>
    <property type="match status" value="1"/>
</dbReference>
<feature type="compositionally biased region" description="Acidic residues" evidence="4">
    <location>
        <begin position="433"/>
        <end position="448"/>
    </location>
</feature>
<evidence type="ECO:0000256" key="3">
    <source>
        <dbReference type="PROSITE-ProRule" id="PRU00339"/>
    </source>
</evidence>
<dbReference type="Gene3D" id="1.25.40.10">
    <property type="entry name" value="Tetratricopeptide repeat domain"/>
    <property type="match status" value="1"/>
</dbReference>
<dbReference type="Pfam" id="PF00533">
    <property type="entry name" value="BRCT"/>
    <property type="match status" value="1"/>
</dbReference>
<dbReference type="Pfam" id="PF14559">
    <property type="entry name" value="TPR_19"/>
    <property type="match status" value="1"/>
</dbReference>
<keyword evidence="1" id="KW-0677">Repeat</keyword>
<feature type="repeat" description="TPR" evidence="3">
    <location>
        <begin position="353"/>
        <end position="386"/>
    </location>
</feature>
<name>A0A517R5M0_9PLAN</name>
<dbReference type="Pfam" id="PF13432">
    <property type="entry name" value="TPR_16"/>
    <property type="match status" value="1"/>
</dbReference>
<dbReference type="SUPFAM" id="SSF52113">
    <property type="entry name" value="BRCT domain"/>
    <property type="match status" value="1"/>
</dbReference>
<feature type="domain" description="HTH merR-type" evidence="6">
    <location>
        <begin position="127"/>
        <end position="195"/>
    </location>
</feature>
<feature type="region of interest" description="Disordered" evidence="4">
    <location>
        <begin position="263"/>
        <end position="282"/>
    </location>
</feature>
<dbReference type="InterPro" id="IPR019734">
    <property type="entry name" value="TPR_rpt"/>
</dbReference>
<dbReference type="InterPro" id="IPR000551">
    <property type="entry name" value="MerR-type_HTH_dom"/>
</dbReference>
<dbReference type="EMBL" id="CP036268">
    <property type="protein sequence ID" value="QDT39196.1"/>
    <property type="molecule type" value="Genomic_DNA"/>
</dbReference>
<dbReference type="RefSeq" id="WP_145365352.1">
    <property type="nucleotide sequence ID" value="NZ_CP036268.1"/>
</dbReference>
<proteinExistence type="predicted"/>
<dbReference type="PANTHER" id="PTHR44943:SF8">
    <property type="entry name" value="TPR REPEAT-CONTAINING PROTEIN MJ0263"/>
    <property type="match status" value="1"/>
</dbReference>
<feature type="region of interest" description="Disordered" evidence="4">
    <location>
        <begin position="431"/>
        <end position="454"/>
    </location>
</feature>
<dbReference type="PROSITE" id="PS50937">
    <property type="entry name" value="HTH_MERR_2"/>
    <property type="match status" value="1"/>
</dbReference>
<evidence type="ECO:0000313" key="7">
    <source>
        <dbReference type="EMBL" id="QDT39196.1"/>
    </source>
</evidence>
<dbReference type="InterPro" id="IPR036420">
    <property type="entry name" value="BRCT_dom_sf"/>
</dbReference>
<dbReference type="InterPro" id="IPR051685">
    <property type="entry name" value="Ycf3/AcsC/BcsC/TPR_MFPF"/>
</dbReference>
<protein>
    <submittedName>
        <fullName evidence="7">DNA polymerase III subunit epsilon</fullName>
    </submittedName>
</protein>
<evidence type="ECO:0000256" key="4">
    <source>
        <dbReference type="SAM" id="MobiDB-lite"/>
    </source>
</evidence>
<dbReference type="SUPFAM" id="SSF46955">
    <property type="entry name" value="Putative DNA-binding domain"/>
    <property type="match status" value="1"/>
</dbReference>
<dbReference type="GO" id="GO:0003677">
    <property type="term" value="F:DNA binding"/>
    <property type="evidence" value="ECO:0007669"/>
    <property type="project" value="InterPro"/>
</dbReference>
<dbReference type="SUPFAM" id="SSF48452">
    <property type="entry name" value="TPR-like"/>
    <property type="match status" value="1"/>
</dbReference>
<evidence type="ECO:0000259" key="5">
    <source>
        <dbReference type="PROSITE" id="PS50172"/>
    </source>
</evidence>
<dbReference type="AlphaFoldDB" id="A0A517R5M0"/>
<organism evidence="7 8">
    <name type="scientific">Stratiformator vulcanicus</name>
    <dbReference type="NCBI Taxonomy" id="2527980"/>
    <lineage>
        <taxon>Bacteria</taxon>
        <taxon>Pseudomonadati</taxon>
        <taxon>Planctomycetota</taxon>
        <taxon>Planctomycetia</taxon>
        <taxon>Planctomycetales</taxon>
        <taxon>Planctomycetaceae</taxon>
        <taxon>Stratiformator</taxon>
    </lineage>
</organism>
<dbReference type="SMART" id="SM00422">
    <property type="entry name" value="HTH_MERR"/>
    <property type="match status" value="1"/>
</dbReference>
<dbReference type="SMART" id="SM00028">
    <property type="entry name" value="TPR"/>
    <property type="match status" value="4"/>
</dbReference>
<keyword evidence="2 3" id="KW-0802">TPR repeat</keyword>
<feature type="compositionally biased region" description="Polar residues" evidence="4">
    <location>
        <begin position="270"/>
        <end position="282"/>
    </location>
</feature>
<gene>
    <name evidence="7" type="ORF">Pan189_35990</name>
</gene>
<keyword evidence="8" id="KW-1185">Reference proteome</keyword>
<evidence type="ECO:0000256" key="1">
    <source>
        <dbReference type="ARBA" id="ARBA00022737"/>
    </source>
</evidence>
<reference evidence="7 8" key="1">
    <citation type="submission" date="2019-02" db="EMBL/GenBank/DDBJ databases">
        <title>Deep-cultivation of Planctomycetes and their phenomic and genomic characterization uncovers novel biology.</title>
        <authorList>
            <person name="Wiegand S."/>
            <person name="Jogler M."/>
            <person name="Boedeker C."/>
            <person name="Pinto D."/>
            <person name="Vollmers J."/>
            <person name="Rivas-Marin E."/>
            <person name="Kohn T."/>
            <person name="Peeters S.H."/>
            <person name="Heuer A."/>
            <person name="Rast P."/>
            <person name="Oberbeckmann S."/>
            <person name="Bunk B."/>
            <person name="Jeske O."/>
            <person name="Meyerdierks A."/>
            <person name="Storesund J.E."/>
            <person name="Kallscheuer N."/>
            <person name="Luecker S."/>
            <person name="Lage O.M."/>
            <person name="Pohl T."/>
            <person name="Merkel B.J."/>
            <person name="Hornburger P."/>
            <person name="Mueller R.-W."/>
            <person name="Bruemmer F."/>
            <person name="Labrenz M."/>
            <person name="Spormann A.M."/>
            <person name="Op den Camp H."/>
            <person name="Overmann J."/>
            <person name="Amann R."/>
            <person name="Jetten M.S.M."/>
            <person name="Mascher T."/>
            <person name="Medema M.H."/>
            <person name="Devos D.P."/>
            <person name="Kaster A.-K."/>
            <person name="Ovreas L."/>
            <person name="Rohde M."/>
            <person name="Galperin M.Y."/>
            <person name="Jogler C."/>
        </authorList>
    </citation>
    <scope>NUCLEOTIDE SEQUENCE [LARGE SCALE GENOMIC DNA]</scope>
    <source>
        <strain evidence="7 8">Pan189</strain>
    </source>
</reference>
<feature type="region of interest" description="Disordered" evidence="4">
    <location>
        <begin position="1"/>
        <end position="25"/>
    </location>
</feature>
<dbReference type="GO" id="GO:0006355">
    <property type="term" value="P:regulation of DNA-templated transcription"/>
    <property type="evidence" value="ECO:0007669"/>
    <property type="project" value="InterPro"/>
</dbReference>
<dbReference type="OrthoDB" id="261498at2"/>
<accession>A0A517R5M0</accession>
<dbReference type="Gene3D" id="1.10.1660.10">
    <property type="match status" value="1"/>
</dbReference>
<dbReference type="Gene3D" id="3.40.50.10190">
    <property type="entry name" value="BRCT domain"/>
    <property type="match status" value="1"/>
</dbReference>
<dbReference type="InterPro" id="IPR001357">
    <property type="entry name" value="BRCT_dom"/>
</dbReference>
<dbReference type="Proteomes" id="UP000317318">
    <property type="component" value="Chromosome"/>
</dbReference>
<evidence type="ECO:0000313" key="8">
    <source>
        <dbReference type="Proteomes" id="UP000317318"/>
    </source>
</evidence>
<dbReference type="PROSITE" id="PS50172">
    <property type="entry name" value="BRCT"/>
    <property type="match status" value="1"/>
</dbReference>
<dbReference type="KEGG" id="svp:Pan189_35990"/>
<dbReference type="InterPro" id="IPR011990">
    <property type="entry name" value="TPR-like_helical_dom_sf"/>
</dbReference>
<feature type="domain" description="BRCT" evidence="5">
    <location>
        <begin position="25"/>
        <end position="112"/>
    </location>
</feature>
<dbReference type="CDD" id="cd17748">
    <property type="entry name" value="BRCT_DNA_ligase_like"/>
    <property type="match status" value="1"/>
</dbReference>
<dbReference type="InterPro" id="IPR009061">
    <property type="entry name" value="DNA-bd_dom_put_sf"/>
</dbReference>